<dbReference type="InterPro" id="IPR039842">
    <property type="entry name" value="TBC1D7"/>
</dbReference>
<dbReference type="PANTHER" id="PTHR13530">
    <property type="entry name" value="TBC1 DOMAIN FAMILY MEMBER 7"/>
    <property type="match status" value="1"/>
</dbReference>
<evidence type="ECO:0000259" key="12">
    <source>
        <dbReference type="PROSITE" id="PS50086"/>
    </source>
</evidence>
<evidence type="ECO:0000256" key="7">
    <source>
        <dbReference type="ARBA" id="ARBA00023136"/>
    </source>
</evidence>
<dbReference type="Gene3D" id="1.10.10.750">
    <property type="entry name" value="Ypt/Rab-GAP domain of gyp1p, domain 1"/>
    <property type="match status" value="1"/>
</dbReference>
<dbReference type="PANTHER" id="PTHR13530:SF3">
    <property type="entry name" value="TBC1 DOMAIN FAMILY MEMBER 7"/>
    <property type="match status" value="1"/>
</dbReference>
<reference evidence="13" key="2">
    <citation type="submission" date="2023-03" db="EMBL/GenBank/DDBJ databases">
        <authorList>
            <person name="Inwood S.N."/>
            <person name="Skelly J.G."/>
            <person name="Guhlin J."/>
            <person name="Harrop T.W.R."/>
            <person name="Goldson S.G."/>
            <person name="Dearden P.K."/>
        </authorList>
    </citation>
    <scope>NUCLEOTIDE SEQUENCE</scope>
    <source>
        <strain evidence="13">Lincoln</strain>
        <tissue evidence="13">Whole body</tissue>
    </source>
</reference>
<feature type="transmembrane region" description="Helical" evidence="11">
    <location>
        <begin position="231"/>
        <end position="250"/>
    </location>
</feature>
<dbReference type="Gene3D" id="1.10.472.80">
    <property type="entry name" value="Ypt/Rab-GAP domain of gyp1p, domain 3"/>
    <property type="match status" value="1"/>
</dbReference>
<evidence type="ECO:0000256" key="10">
    <source>
        <dbReference type="ARBA" id="ARBA00046045"/>
    </source>
</evidence>
<name>A0AA39KNZ0_MICHY</name>
<gene>
    <name evidence="13" type="ORF">PV327_002169</name>
</gene>
<evidence type="ECO:0000256" key="6">
    <source>
        <dbReference type="ARBA" id="ARBA00022490"/>
    </source>
</evidence>
<dbReference type="AlphaFoldDB" id="A0AA39KNZ0"/>
<organism evidence="13 14">
    <name type="scientific">Microctonus hyperodae</name>
    <name type="common">Parasitoid wasp</name>
    <dbReference type="NCBI Taxonomy" id="165561"/>
    <lineage>
        <taxon>Eukaryota</taxon>
        <taxon>Metazoa</taxon>
        <taxon>Ecdysozoa</taxon>
        <taxon>Arthropoda</taxon>
        <taxon>Hexapoda</taxon>
        <taxon>Insecta</taxon>
        <taxon>Pterygota</taxon>
        <taxon>Neoptera</taxon>
        <taxon>Endopterygota</taxon>
        <taxon>Hymenoptera</taxon>
        <taxon>Apocrita</taxon>
        <taxon>Ichneumonoidea</taxon>
        <taxon>Braconidae</taxon>
        <taxon>Euphorinae</taxon>
        <taxon>Microctonus</taxon>
    </lineage>
</organism>
<evidence type="ECO:0000256" key="11">
    <source>
        <dbReference type="SAM" id="Phobius"/>
    </source>
</evidence>
<keyword evidence="14" id="KW-1185">Reference proteome</keyword>
<dbReference type="SUPFAM" id="SSF47923">
    <property type="entry name" value="Ypt/Rab-GAP domain of gyp1p"/>
    <property type="match status" value="1"/>
</dbReference>
<evidence type="ECO:0000313" key="13">
    <source>
        <dbReference type="EMBL" id="KAK0168357.1"/>
    </source>
</evidence>
<dbReference type="PROSITE" id="PS50086">
    <property type="entry name" value="TBC_RABGAP"/>
    <property type="match status" value="1"/>
</dbReference>
<keyword evidence="11" id="KW-0812">Transmembrane</keyword>
<evidence type="ECO:0000256" key="4">
    <source>
        <dbReference type="ARBA" id="ARBA00015455"/>
    </source>
</evidence>
<dbReference type="GO" id="GO:0031410">
    <property type="term" value="C:cytoplasmic vesicle"/>
    <property type="evidence" value="ECO:0007669"/>
    <property type="project" value="UniProtKB-SubCell"/>
</dbReference>
<evidence type="ECO:0000256" key="3">
    <source>
        <dbReference type="ARBA" id="ARBA00004656"/>
    </source>
</evidence>
<accession>A0AA39KNZ0</accession>
<dbReference type="GO" id="GO:0032007">
    <property type="term" value="P:negative regulation of TOR signaling"/>
    <property type="evidence" value="ECO:0007669"/>
    <property type="project" value="TreeGrafter"/>
</dbReference>
<dbReference type="Gene3D" id="1.10.8.680">
    <property type="entry name" value="Ypt/Rab-GAP domain of gyp1p, domain 2"/>
    <property type="match status" value="1"/>
</dbReference>
<dbReference type="InterPro" id="IPR000195">
    <property type="entry name" value="Rab-GAP-TBC_dom"/>
</dbReference>
<comment type="subcellular location">
    <subcellularLocation>
        <location evidence="1">Cytoplasm</location>
        <location evidence="1">Cytosol</location>
    </subcellularLocation>
    <subcellularLocation>
        <location evidence="2">Cytoplasmic vesicle</location>
    </subcellularLocation>
    <subcellularLocation>
        <location evidence="3">Lysosome membrane</location>
    </subcellularLocation>
</comment>
<dbReference type="Pfam" id="PF00566">
    <property type="entry name" value="RabGAP-TBC"/>
    <property type="match status" value="1"/>
</dbReference>
<evidence type="ECO:0000256" key="1">
    <source>
        <dbReference type="ARBA" id="ARBA00004514"/>
    </source>
</evidence>
<keyword evidence="8" id="KW-0458">Lysosome</keyword>
<dbReference type="EMBL" id="JAQQBR010001831">
    <property type="protein sequence ID" value="KAK0168357.1"/>
    <property type="molecule type" value="Genomic_DNA"/>
</dbReference>
<dbReference type="GO" id="GO:0005765">
    <property type="term" value="C:lysosomal membrane"/>
    <property type="evidence" value="ECO:0007669"/>
    <property type="project" value="UniProtKB-SubCell"/>
</dbReference>
<dbReference type="GO" id="GO:0005096">
    <property type="term" value="F:GTPase activator activity"/>
    <property type="evidence" value="ECO:0007669"/>
    <property type="project" value="UniProtKB-KW"/>
</dbReference>
<keyword evidence="6" id="KW-0963">Cytoplasm</keyword>
<evidence type="ECO:0000256" key="8">
    <source>
        <dbReference type="ARBA" id="ARBA00023228"/>
    </source>
</evidence>
<dbReference type="GO" id="GO:0005829">
    <property type="term" value="C:cytosol"/>
    <property type="evidence" value="ECO:0007669"/>
    <property type="project" value="UniProtKB-SubCell"/>
</dbReference>
<keyword evidence="7 11" id="KW-0472">Membrane</keyword>
<proteinExistence type="predicted"/>
<evidence type="ECO:0000256" key="9">
    <source>
        <dbReference type="ARBA" id="ARBA00023329"/>
    </source>
</evidence>
<comment type="function">
    <text evidence="10">Non-catalytic component of the TSC-TBC complex, a multiprotein complex that acts as a negative regulator of the canonical mTORC1 complex, an evolutionarily conserved central nutrient sensor that stimulates anabolic reactions and macromolecule biosynthesis to promote cellular biomass generation and growth. The TSC-TBC complex acts as a GTPase-activating protein (GAP) for the small GTPase RHEB, a direct activator of the protein kinase activity of mTORC1. In absence of nutrients, the TSC-TBC complex inhibits mTORC1, thereby preventing phosphorylation of ribosomal protein S6 kinase (RPS6KB1 and RPS6KB2) and EIF4EBP1 (4E-BP1) by the mTORC1 signaling. The TSC-TBC complex is inactivated in response to nutrients, relieving inhibition of mTORC1.</text>
</comment>
<feature type="domain" description="Rab-GAP TBC" evidence="12">
    <location>
        <begin position="48"/>
        <end position="235"/>
    </location>
</feature>
<dbReference type="InterPro" id="IPR043039">
    <property type="entry name" value="TBC1D7_dom2"/>
</dbReference>
<dbReference type="Proteomes" id="UP001168972">
    <property type="component" value="Unassembled WGS sequence"/>
</dbReference>
<dbReference type="InterPro" id="IPR035969">
    <property type="entry name" value="Rab-GAP_TBC_sf"/>
</dbReference>
<evidence type="ECO:0000256" key="5">
    <source>
        <dbReference type="ARBA" id="ARBA00022468"/>
    </source>
</evidence>
<keyword evidence="5" id="KW-0343">GTPase activation</keyword>
<comment type="caution">
    <text evidence="13">The sequence shown here is derived from an EMBL/GenBank/DDBJ whole genome shotgun (WGS) entry which is preliminary data.</text>
</comment>
<protein>
    <recommendedName>
        <fullName evidence="4">TBC1 domain family member 7</fullName>
    </recommendedName>
</protein>
<sequence length="306" mass="35670">MTDERNFRSSYYEKVGFRSVEEKKSLEILLKERPFDKAKLKQFCLRFTVPVVHRNFLWKILLGITPIYPESHEFVAAQRKIEFHDIRKALRITRIIDENTKPHQIFVIMWLLKTRRAKMDINSQLQSPLLRGMCRMSESLWYILEGDNEYEKMMDIYWLLGGFLDHVHKFYSDIASLIECTCTLLEKEDSPLYKHLLELQALNNIPFDSWFYSCFAGIISDGSISKIWDKIAVGAYKILVFVAIVILITFRRLLLDCDSIDGVLDIISHINEETSDVIVNTAIELWQQSGSVLVTMSPSTVNMTLN</sequence>
<evidence type="ECO:0000256" key="2">
    <source>
        <dbReference type="ARBA" id="ARBA00004541"/>
    </source>
</evidence>
<keyword evidence="11" id="KW-1133">Transmembrane helix</keyword>
<keyword evidence="9" id="KW-0968">Cytoplasmic vesicle</keyword>
<evidence type="ECO:0000313" key="14">
    <source>
        <dbReference type="Proteomes" id="UP001168972"/>
    </source>
</evidence>
<reference evidence="13" key="1">
    <citation type="journal article" date="2023" name="bioRxiv">
        <title>Scaffold-level genome assemblies of two parasitoid biocontrol wasps reveal the parthenogenesis mechanism and an associated novel virus.</title>
        <authorList>
            <person name="Inwood S."/>
            <person name="Skelly J."/>
            <person name="Guhlin J."/>
            <person name="Harrop T."/>
            <person name="Goldson S."/>
            <person name="Dearden P."/>
        </authorList>
    </citation>
    <scope>NUCLEOTIDE SEQUENCE</scope>
    <source>
        <strain evidence="13">Lincoln</strain>
        <tissue evidence="13">Whole body</tissue>
    </source>
</reference>